<name>A0A124HV99_9ACTN</name>
<evidence type="ECO:0000313" key="3">
    <source>
        <dbReference type="EMBL" id="KUN57779.1"/>
    </source>
</evidence>
<evidence type="ECO:0000256" key="1">
    <source>
        <dbReference type="SAM" id="MobiDB-lite"/>
    </source>
</evidence>
<feature type="region of interest" description="Disordered" evidence="1">
    <location>
        <begin position="127"/>
        <end position="183"/>
    </location>
</feature>
<dbReference type="AlphaFoldDB" id="A0A124HV99"/>
<feature type="domain" description="OB" evidence="2">
    <location>
        <begin position="32"/>
        <end position="97"/>
    </location>
</feature>
<dbReference type="STRING" id="58343.AQJ46_45470"/>
<reference evidence="3 4" key="1">
    <citation type="submission" date="2015-10" db="EMBL/GenBank/DDBJ databases">
        <title>Draft genome sequence of Streptomyces canus DSM 40017, type strain for the species Streptomyces canus.</title>
        <authorList>
            <person name="Ruckert C."/>
            <person name="Winkler A."/>
            <person name="Kalinowski J."/>
            <person name="Kampfer P."/>
            <person name="Glaeser S."/>
        </authorList>
    </citation>
    <scope>NUCLEOTIDE SEQUENCE [LARGE SCALE GENOMIC DNA]</scope>
    <source>
        <strain evidence="3 4">DSM 40017</strain>
    </source>
</reference>
<dbReference type="GO" id="GO:0003676">
    <property type="term" value="F:nucleic acid binding"/>
    <property type="evidence" value="ECO:0007669"/>
    <property type="project" value="InterPro"/>
</dbReference>
<dbReference type="InterPro" id="IPR012340">
    <property type="entry name" value="NA-bd_OB-fold"/>
</dbReference>
<protein>
    <recommendedName>
        <fullName evidence="2">OB domain-containing protein</fullName>
    </recommendedName>
</protein>
<proteinExistence type="predicted"/>
<comment type="caution">
    <text evidence="3">The sequence shown here is derived from an EMBL/GenBank/DDBJ whole genome shotgun (WGS) entry which is preliminary data.</text>
</comment>
<dbReference type="Gene3D" id="2.40.50.140">
    <property type="entry name" value="Nucleic acid-binding proteins"/>
    <property type="match status" value="1"/>
</dbReference>
<gene>
    <name evidence="3" type="ORF">AQJ46_45470</name>
</gene>
<dbReference type="EMBL" id="LMWU01000067">
    <property type="protein sequence ID" value="KUN57779.1"/>
    <property type="molecule type" value="Genomic_DNA"/>
</dbReference>
<organism evidence="3 4">
    <name type="scientific">Streptomyces canus</name>
    <dbReference type="NCBI Taxonomy" id="58343"/>
    <lineage>
        <taxon>Bacteria</taxon>
        <taxon>Bacillati</taxon>
        <taxon>Actinomycetota</taxon>
        <taxon>Actinomycetes</taxon>
        <taxon>Kitasatosporales</taxon>
        <taxon>Streptomycetaceae</taxon>
        <taxon>Streptomyces</taxon>
        <taxon>Streptomyces aurantiacus group</taxon>
    </lineage>
</organism>
<accession>A0A124HV99</accession>
<dbReference type="Pfam" id="PF01336">
    <property type="entry name" value="tRNA_anti-codon"/>
    <property type="match status" value="1"/>
</dbReference>
<dbReference type="CDD" id="cd04485">
    <property type="entry name" value="DnaE_OBF"/>
    <property type="match status" value="1"/>
</dbReference>
<feature type="compositionally biased region" description="Low complexity" evidence="1">
    <location>
        <begin position="130"/>
        <end position="142"/>
    </location>
</feature>
<evidence type="ECO:0000259" key="2">
    <source>
        <dbReference type="Pfam" id="PF01336"/>
    </source>
</evidence>
<dbReference type="Proteomes" id="UP000053669">
    <property type="component" value="Unassembled WGS sequence"/>
</dbReference>
<sequence length="183" mass="19326">MTGKEHHHRLLREVGATDAAHLRGLVPGQKVLVAGVRASTQTPPIQSGKRVIFCTLEDGSGLVDIAFFEDSHEACAHTVFHSGLLLVRGTVEARGPRRTVVGEMAWDLDEVAAARRDHGPQAALDLLGRTTPSPTPAGSATPQRTLADGTAGARLHPYADLQPAGTRSADLRRLGHRSQGSAG</sequence>
<dbReference type="InterPro" id="IPR004365">
    <property type="entry name" value="NA-bd_OB_tRNA"/>
</dbReference>
<evidence type="ECO:0000313" key="4">
    <source>
        <dbReference type="Proteomes" id="UP000053669"/>
    </source>
</evidence>